<accession>A0A939TAR3</accession>
<dbReference type="InterPro" id="IPR005135">
    <property type="entry name" value="Endo/exonuclease/phosphatase"/>
</dbReference>
<gene>
    <name evidence="2" type="ORF">J4573_19775</name>
</gene>
<organism evidence="2 3">
    <name type="scientific">Actinomadura barringtoniae</name>
    <dbReference type="NCBI Taxonomy" id="1427535"/>
    <lineage>
        <taxon>Bacteria</taxon>
        <taxon>Bacillati</taxon>
        <taxon>Actinomycetota</taxon>
        <taxon>Actinomycetes</taxon>
        <taxon>Streptosporangiales</taxon>
        <taxon>Thermomonosporaceae</taxon>
        <taxon>Actinomadura</taxon>
    </lineage>
</organism>
<comment type="caution">
    <text evidence="2">The sequence shown here is derived from an EMBL/GenBank/DDBJ whole genome shotgun (WGS) entry which is preliminary data.</text>
</comment>
<protein>
    <submittedName>
        <fullName evidence="2">Endonuclease/exonuclease/phosphatase family protein</fullName>
    </submittedName>
</protein>
<dbReference type="InterPro" id="IPR036691">
    <property type="entry name" value="Endo/exonu/phosph_ase_sf"/>
</dbReference>
<dbReference type="SUPFAM" id="SSF56219">
    <property type="entry name" value="DNase I-like"/>
    <property type="match status" value="1"/>
</dbReference>
<reference evidence="2" key="1">
    <citation type="submission" date="2021-03" db="EMBL/GenBank/DDBJ databases">
        <authorList>
            <person name="Kanchanasin P."/>
            <person name="Saeng-In P."/>
            <person name="Phongsopitanun W."/>
            <person name="Yuki M."/>
            <person name="Kudo T."/>
            <person name="Ohkuma M."/>
            <person name="Tanasupawat S."/>
        </authorList>
    </citation>
    <scope>NUCLEOTIDE SEQUENCE</scope>
    <source>
        <strain evidence="2">GKU 128</strain>
    </source>
</reference>
<dbReference type="Gene3D" id="3.60.10.10">
    <property type="entry name" value="Endonuclease/exonuclease/phosphatase"/>
    <property type="match status" value="1"/>
</dbReference>
<keyword evidence="3" id="KW-1185">Reference proteome</keyword>
<proteinExistence type="predicted"/>
<sequence>MRAPRAVVPLLAVTGATVVVVTAGAGAAIKGGSSGHSGPASAADTASRPAVPVNVLTWNVCGNKSAHCPLGADPAKLAATISYTAQNATVDGTKARANVVFLQEVCSGHVKRLGGYGWLRSWSWAFAPAKQADGKPKTCANGQGQFGVALGSAQKLGNVTRTYLKSPKFEGRVAVCANVASWSARLCTAHLSSGMKADDPTGAYRKVQTARLKSLVGAGTGRVVLGGDFNDQPTKPALDVLYGAYRECDQGTGVTHGGESTHQNAKGKAWEKLDYIFTGKTATVSCDVPNSVVRSSDHRPVIAAITLR</sequence>
<keyword evidence="2" id="KW-0540">Nuclease</keyword>
<dbReference type="AlphaFoldDB" id="A0A939TAR3"/>
<name>A0A939TAR3_9ACTN</name>
<evidence type="ECO:0000259" key="1">
    <source>
        <dbReference type="Pfam" id="PF03372"/>
    </source>
</evidence>
<dbReference type="EMBL" id="JAGEOJ010000007">
    <property type="protein sequence ID" value="MBO2449350.1"/>
    <property type="molecule type" value="Genomic_DNA"/>
</dbReference>
<keyword evidence="2" id="KW-0378">Hydrolase</keyword>
<dbReference type="Pfam" id="PF03372">
    <property type="entry name" value="Exo_endo_phos"/>
    <property type="match status" value="1"/>
</dbReference>
<dbReference type="GO" id="GO:0004519">
    <property type="term" value="F:endonuclease activity"/>
    <property type="evidence" value="ECO:0007669"/>
    <property type="project" value="UniProtKB-KW"/>
</dbReference>
<dbReference type="Proteomes" id="UP000669179">
    <property type="component" value="Unassembled WGS sequence"/>
</dbReference>
<evidence type="ECO:0000313" key="3">
    <source>
        <dbReference type="Proteomes" id="UP000669179"/>
    </source>
</evidence>
<keyword evidence="2" id="KW-0255">Endonuclease</keyword>
<evidence type="ECO:0000313" key="2">
    <source>
        <dbReference type="EMBL" id="MBO2449350.1"/>
    </source>
</evidence>
<feature type="domain" description="Endonuclease/exonuclease/phosphatase" evidence="1">
    <location>
        <begin position="56"/>
        <end position="298"/>
    </location>
</feature>
<dbReference type="RefSeq" id="WP_208257202.1">
    <property type="nucleotide sequence ID" value="NZ_JAGEOJ010000007.1"/>
</dbReference>